<name>A0A1H1LRC2_9FLAO</name>
<dbReference type="InterPro" id="IPR029044">
    <property type="entry name" value="Nucleotide-diphossugar_trans"/>
</dbReference>
<evidence type="ECO:0000259" key="1">
    <source>
        <dbReference type="Pfam" id="PF00535"/>
    </source>
</evidence>
<gene>
    <name evidence="2" type="ORF">SAMN04489797_0071</name>
</gene>
<feature type="domain" description="Glycosyltransferase 2-like" evidence="1">
    <location>
        <begin position="23"/>
        <end position="122"/>
    </location>
</feature>
<dbReference type="Proteomes" id="UP000198963">
    <property type="component" value="Chromosome I"/>
</dbReference>
<dbReference type="PANTHER" id="PTHR43685:SF11">
    <property type="entry name" value="GLYCOSYLTRANSFERASE TAGX-RELATED"/>
    <property type="match status" value="1"/>
</dbReference>
<dbReference type="InterPro" id="IPR001173">
    <property type="entry name" value="Glyco_trans_2-like"/>
</dbReference>
<sequence length="317" mass="36573">MNFKDLMPFYKELKPRSYSYRFTVFTPVFNCEKSILKVHESLLNQTFKDFEWLVINDASTDKSHEVITKLVASSPLKVRYINNLENKHKMSCFLQAIALAEGEFLLPFDGDDECYPHALEVFNNEYEGISENLKPKVGAVTVLCNDQYGNLIGEPFPENPLYCHTFEAKLNKQIIGEKWGFTKTDILKDIVVNPDILGRGYIFESIIWNTVARSGFLTKCVNQKLRIYNVGVEGSIMNTAMTSKNAFGPVLNGLSELNWFFKDYFFKSPIYFLKTLYITLRSSTLLNYPLKAYLKAVDLFILKILIVVVWPFRGFMK</sequence>
<proteinExistence type="predicted"/>
<accession>A0A1H1LRC2</accession>
<dbReference type="STRING" id="1249933.SAMN04489797_0071"/>
<protein>
    <submittedName>
        <fullName evidence="2">Glycosyl transferase family 2</fullName>
    </submittedName>
</protein>
<dbReference type="Gene3D" id="3.90.550.10">
    <property type="entry name" value="Spore Coat Polysaccharide Biosynthesis Protein SpsA, Chain A"/>
    <property type="match status" value="1"/>
</dbReference>
<dbReference type="SUPFAM" id="SSF53448">
    <property type="entry name" value="Nucleotide-diphospho-sugar transferases"/>
    <property type="match status" value="1"/>
</dbReference>
<dbReference type="AlphaFoldDB" id="A0A1H1LRC2"/>
<dbReference type="InterPro" id="IPR050834">
    <property type="entry name" value="Glycosyltransf_2"/>
</dbReference>
<dbReference type="Pfam" id="PF00535">
    <property type="entry name" value="Glycos_transf_2"/>
    <property type="match status" value="1"/>
</dbReference>
<dbReference type="CDD" id="cd00761">
    <property type="entry name" value="Glyco_tranf_GTA_type"/>
    <property type="match status" value="1"/>
</dbReference>
<dbReference type="PANTHER" id="PTHR43685">
    <property type="entry name" value="GLYCOSYLTRANSFERASE"/>
    <property type="match status" value="1"/>
</dbReference>
<dbReference type="EMBL" id="LT629774">
    <property type="protein sequence ID" value="SDR77073.1"/>
    <property type="molecule type" value="Genomic_DNA"/>
</dbReference>
<keyword evidence="2" id="KW-0808">Transferase</keyword>
<evidence type="ECO:0000313" key="2">
    <source>
        <dbReference type="EMBL" id="SDR77073.1"/>
    </source>
</evidence>
<keyword evidence="3" id="KW-1185">Reference proteome</keyword>
<dbReference type="GO" id="GO:0016740">
    <property type="term" value="F:transferase activity"/>
    <property type="evidence" value="ECO:0007669"/>
    <property type="project" value="UniProtKB-KW"/>
</dbReference>
<evidence type="ECO:0000313" key="3">
    <source>
        <dbReference type="Proteomes" id="UP000198963"/>
    </source>
</evidence>
<reference evidence="2 3" key="1">
    <citation type="submission" date="2016-10" db="EMBL/GenBank/DDBJ databases">
        <authorList>
            <person name="Varghese N."/>
            <person name="Submissions S."/>
        </authorList>
    </citation>
    <scope>NUCLEOTIDE SEQUENCE [LARGE SCALE GENOMIC DNA]</scope>
    <source>
        <strain evidence="2 3">RHA_55</strain>
    </source>
</reference>
<organism evidence="2 3">
    <name type="scientific">Winogradskyella sediminis</name>
    <dbReference type="NCBI Taxonomy" id="1382466"/>
    <lineage>
        <taxon>Bacteria</taxon>
        <taxon>Pseudomonadati</taxon>
        <taxon>Bacteroidota</taxon>
        <taxon>Flavobacteriia</taxon>
        <taxon>Flavobacteriales</taxon>
        <taxon>Flavobacteriaceae</taxon>
        <taxon>Winogradskyella</taxon>
    </lineage>
</organism>